<dbReference type="SMART" id="SM00530">
    <property type="entry name" value="HTH_XRE"/>
    <property type="match status" value="1"/>
</dbReference>
<dbReference type="AlphaFoldDB" id="A0A0A2YBN2"/>
<dbReference type="InterPro" id="IPR010982">
    <property type="entry name" value="Lambda_DNA-bd_dom_sf"/>
</dbReference>
<dbReference type="GO" id="GO:0003677">
    <property type="term" value="F:DNA binding"/>
    <property type="evidence" value="ECO:0007669"/>
    <property type="project" value="UniProtKB-KW"/>
</dbReference>
<keyword evidence="2" id="KW-0238">DNA-binding</keyword>
<feature type="domain" description="HTH cro/C1-type" evidence="1">
    <location>
        <begin position="20"/>
        <end position="74"/>
    </location>
</feature>
<dbReference type="RefSeq" id="WP_039132862.1">
    <property type="nucleotide sequence ID" value="NZ_JPXY01000001.1"/>
</dbReference>
<dbReference type="Pfam" id="PF01381">
    <property type="entry name" value="HTH_3"/>
    <property type="match status" value="1"/>
</dbReference>
<dbReference type="CDD" id="cd00093">
    <property type="entry name" value="HTH_XRE"/>
    <property type="match status" value="1"/>
</dbReference>
<accession>A0A0A2YBN2</accession>
<evidence type="ECO:0000313" key="2">
    <source>
        <dbReference type="EMBL" id="KGQ34784.1"/>
    </source>
</evidence>
<reference evidence="2 3" key="1">
    <citation type="submission" date="2014-08" db="EMBL/GenBank/DDBJ databases">
        <title>Chaperone-usher fimbriae in a diverse selection of Gallibacterium genomes.</title>
        <authorList>
            <person name="Kudirkiene E."/>
            <person name="Bager R.J."/>
            <person name="Johnson T.J."/>
            <person name="Bojesen A.M."/>
        </authorList>
    </citation>
    <scope>NUCLEOTIDE SEQUENCE [LARGE SCALE GENOMIC DNA]</scope>
    <source>
        <strain evidence="2 3">CCM5976</strain>
    </source>
</reference>
<keyword evidence="3" id="KW-1185">Reference proteome</keyword>
<dbReference type="Gene3D" id="1.10.260.40">
    <property type="entry name" value="lambda repressor-like DNA-binding domains"/>
    <property type="match status" value="1"/>
</dbReference>
<evidence type="ECO:0000313" key="3">
    <source>
        <dbReference type="Proteomes" id="UP000030418"/>
    </source>
</evidence>
<gene>
    <name evidence="2" type="ORF">P375_00025</name>
</gene>
<proteinExistence type="predicted"/>
<name>A0A0A2YBN2_9PAST</name>
<evidence type="ECO:0000259" key="1">
    <source>
        <dbReference type="PROSITE" id="PS50943"/>
    </source>
</evidence>
<sequence length="91" mass="10588">MKKLRSSIYSQEQVFLRELFIKKRKTLGLSQRVLSDRLGVIYSLIGKIETGDRCLDIVEFIQYCIALELEPTEVLAQLQQQILSAKEEKEK</sequence>
<dbReference type="Proteomes" id="UP000030418">
    <property type="component" value="Unassembled WGS sequence"/>
</dbReference>
<dbReference type="InterPro" id="IPR001387">
    <property type="entry name" value="Cro/C1-type_HTH"/>
</dbReference>
<protein>
    <submittedName>
        <fullName evidence="2">DNA-binding protein</fullName>
    </submittedName>
</protein>
<organism evidence="2 3">
    <name type="scientific">Gallibacterium genomosp. 2</name>
    <dbReference type="NCBI Taxonomy" id="155517"/>
    <lineage>
        <taxon>Bacteria</taxon>
        <taxon>Pseudomonadati</taxon>
        <taxon>Pseudomonadota</taxon>
        <taxon>Gammaproteobacteria</taxon>
        <taxon>Pasteurellales</taxon>
        <taxon>Pasteurellaceae</taxon>
        <taxon>Gallibacterium</taxon>
    </lineage>
</organism>
<dbReference type="EMBL" id="JPXY01000001">
    <property type="protein sequence ID" value="KGQ34784.1"/>
    <property type="molecule type" value="Genomic_DNA"/>
</dbReference>
<comment type="caution">
    <text evidence="2">The sequence shown here is derived from an EMBL/GenBank/DDBJ whole genome shotgun (WGS) entry which is preliminary data.</text>
</comment>
<dbReference type="PROSITE" id="PS50943">
    <property type="entry name" value="HTH_CROC1"/>
    <property type="match status" value="1"/>
</dbReference>
<dbReference type="SUPFAM" id="SSF47413">
    <property type="entry name" value="lambda repressor-like DNA-binding domains"/>
    <property type="match status" value="1"/>
</dbReference>